<reference evidence="1" key="1">
    <citation type="journal article" date="2014" name="Nat. Commun.">
        <title>Genome sequence of mungbean and insights into evolution within Vigna species.</title>
        <authorList>
            <person name="Kang Y.J."/>
            <person name="Kim S.K."/>
            <person name="Kim M.Y."/>
            <person name="Lestari P."/>
            <person name="Kim K.H."/>
            <person name="Ha B.K."/>
            <person name="Jun T.H."/>
            <person name="Hwang W.J."/>
            <person name="Lee T."/>
            <person name="Lee J."/>
            <person name="Shim S."/>
            <person name="Yoon M.Y."/>
            <person name="Jang Y.E."/>
            <person name="Han K.S."/>
            <person name="Taeprayoon P."/>
            <person name="Yoon N."/>
            <person name="Somta P."/>
            <person name="Tanya P."/>
            <person name="Kim K.S."/>
            <person name="Gwag J.G."/>
            <person name="Moon J.K."/>
            <person name="Lee Y.H."/>
            <person name="Park B.S."/>
            <person name="Bombarely A."/>
            <person name="Doyle J.J."/>
            <person name="Jackson S.A."/>
            <person name="Schafleitner R."/>
            <person name="Srinives P."/>
            <person name="Varshney R.K."/>
            <person name="Lee S.H."/>
        </authorList>
    </citation>
    <scope>NUCLEOTIDE SEQUENCE [LARGE SCALE GENOMIC DNA]</scope>
    <source>
        <strain evidence="1">cv. VC1973A</strain>
    </source>
</reference>
<dbReference type="STRING" id="3916.A0A1S3UKA3"/>
<dbReference type="Gene3D" id="3.10.10.10">
    <property type="entry name" value="HIV Type 1 Reverse Transcriptase, subunit A, domain 1"/>
    <property type="match status" value="1"/>
</dbReference>
<dbReference type="InterPro" id="IPR043502">
    <property type="entry name" value="DNA/RNA_pol_sf"/>
</dbReference>
<protein>
    <submittedName>
        <fullName evidence="2">Uncharacterized protein LOC106766234</fullName>
    </submittedName>
</protein>
<dbReference type="CDD" id="cd00303">
    <property type="entry name" value="retropepsin_like"/>
    <property type="match status" value="1"/>
</dbReference>
<dbReference type="PANTHER" id="PTHR24559:SF444">
    <property type="entry name" value="REVERSE TRANSCRIPTASE DOMAIN-CONTAINING PROTEIN"/>
    <property type="match status" value="1"/>
</dbReference>
<dbReference type="RefSeq" id="XP_014506467.1">
    <property type="nucleotide sequence ID" value="XM_014650981.1"/>
</dbReference>
<dbReference type="Gene3D" id="3.30.70.270">
    <property type="match status" value="1"/>
</dbReference>
<dbReference type="AlphaFoldDB" id="A0A1S3UKA3"/>
<dbReference type="InterPro" id="IPR043128">
    <property type="entry name" value="Rev_trsase/Diguanyl_cyclase"/>
</dbReference>
<gene>
    <name evidence="2" type="primary">LOC106766234</name>
</gene>
<name>A0A1S3UKA3_VIGRR</name>
<dbReference type="Gene3D" id="2.40.70.10">
    <property type="entry name" value="Acid Proteases"/>
    <property type="match status" value="1"/>
</dbReference>
<dbReference type="InterPro" id="IPR053134">
    <property type="entry name" value="RNA-dir_DNA_polymerase"/>
</dbReference>
<proteinExistence type="predicted"/>
<accession>A0A1S3UKA3</accession>
<dbReference type="Proteomes" id="UP000087766">
    <property type="component" value="Chromosome 7"/>
</dbReference>
<sequence length="346" mass="39035">MPVITFSDEDFHAPDPDQDNPMVITAMIARYQIGKILIDQGSSANILYWKTFKQMDVSEEAIMPLHEQIVGFAGERVDTKGYIDLPVNLGMEKTTKELKVRFLLIEADTSYNVLLGRPCLNAFGAIVSTPHLVLKYPSDNERVCTIRANQNMARECYAAALKVKPRISKQTTEGSVVEMAELDPRANTEDRIEPMGGYPTVHHGREQGPADMPGIHPDVISHKLSLFKDVRPAAQKKRRLELEKREVVDEEVGKLLKAGFIQEVKYTTWLANVVMVKKSNDKWRMCTDFTDLNKACPKDTYPLPSIDGLVDGVSRYEVLSFLDAYSGYNQIPMYRPDSENTAFITE</sequence>
<dbReference type="OrthoDB" id="1420897at2759"/>
<organism evidence="1 2">
    <name type="scientific">Vigna radiata var. radiata</name>
    <name type="common">Mung bean</name>
    <name type="synonym">Phaseolus aureus</name>
    <dbReference type="NCBI Taxonomy" id="3916"/>
    <lineage>
        <taxon>Eukaryota</taxon>
        <taxon>Viridiplantae</taxon>
        <taxon>Streptophyta</taxon>
        <taxon>Embryophyta</taxon>
        <taxon>Tracheophyta</taxon>
        <taxon>Spermatophyta</taxon>
        <taxon>Magnoliopsida</taxon>
        <taxon>eudicotyledons</taxon>
        <taxon>Gunneridae</taxon>
        <taxon>Pentapetalae</taxon>
        <taxon>rosids</taxon>
        <taxon>fabids</taxon>
        <taxon>Fabales</taxon>
        <taxon>Fabaceae</taxon>
        <taxon>Papilionoideae</taxon>
        <taxon>50 kb inversion clade</taxon>
        <taxon>NPAAA clade</taxon>
        <taxon>indigoferoid/millettioid clade</taxon>
        <taxon>Phaseoleae</taxon>
        <taxon>Vigna</taxon>
    </lineage>
</organism>
<keyword evidence="1" id="KW-1185">Reference proteome</keyword>
<reference evidence="2" key="2">
    <citation type="submission" date="2025-08" db="UniProtKB">
        <authorList>
            <consortium name="RefSeq"/>
        </authorList>
    </citation>
    <scope>IDENTIFICATION</scope>
    <source>
        <tissue evidence="2">Leaf</tissue>
    </source>
</reference>
<dbReference type="InterPro" id="IPR021109">
    <property type="entry name" value="Peptidase_aspartic_dom_sf"/>
</dbReference>
<evidence type="ECO:0000313" key="2">
    <source>
        <dbReference type="RefSeq" id="XP_014506467.1"/>
    </source>
</evidence>
<dbReference type="SUPFAM" id="SSF56672">
    <property type="entry name" value="DNA/RNA polymerases"/>
    <property type="match status" value="1"/>
</dbReference>
<dbReference type="CDD" id="cd01647">
    <property type="entry name" value="RT_LTR"/>
    <property type="match status" value="1"/>
</dbReference>
<dbReference type="KEGG" id="vra:106766234"/>
<dbReference type="GeneID" id="106766234"/>
<evidence type="ECO:0000313" key="1">
    <source>
        <dbReference type="Proteomes" id="UP000087766"/>
    </source>
</evidence>
<dbReference type="PANTHER" id="PTHR24559">
    <property type="entry name" value="TRANSPOSON TY3-I GAG-POL POLYPROTEIN"/>
    <property type="match status" value="1"/>
</dbReference>